<dbReference type="AlphaFoldDB" id="A0A2P2QIK7"/>
<evidence type="ECO:0000256" key="1">
    <source>
        <dbReference type="SAM" id="SignalP"/>
    </source>
</evidence>
<organism evidence="2">
    <name type="scientific">Rhizophora mucronata</name>
    <name type="common">Asiatic mangrove</name>
    <dbReference type="NCBI Taxonomy" id="61149"/>
    <lineage>
        <taxon>Eukaryota</taxon>
        <taxon>Viridiplantae</taxon>
        <taxon>Streptophyta</taxon>
        <taxon>Embryophyta</taxon>
        <taxon>Tracheophyta</taxon>
        <taxon>Spermatophyta</taxon>
        <taxon>Magnoliopsida</taxon>
        <taxon>eudicotyledons</taxon>
        <taxon>Gunneridae</taxon>
        <taxon>Pentapetalae</taxon>
        <taxon>rosids</taxon>
        <taxon>fabids</taxon>
        <taxon>Malpighiales</taxon>
        <taxon>Rhizophoraceae</taxon>
        <taxon>Rhizophora</taxon>
    </lineage>
</organism>
<reference evidence="2" key="1">
    <citation type="submission" date="2018-02" db="EMBL/GenBank/DDBJ databases">
        <title>Rhizophora mucronata_Transcriptome.</title>
        <authorList>
            <person name="Meera S.P."/>
            <person name="Sreeshan A."/>
            <person name="Augustine A."/>
        </authorList>
    </citation>
    <scope>NUCLEOTIDE SEQUENCE</scope>
    <source>
        <tissue evidence="2">Leaf</tissue>
    </source>
</reference>
<evidence type="ECO:0000313" key="2">
    <source>
        <dbReference type="EMBL" id="MBX66838.1"/>
    </source>
</evidence>
<keyword evidence="1" id="KW-0732">Signal</keyword>
<protein>
    <submittedName>
        <fullName evidence="2">Uncharacterized protein</fullName>
    </submittedName>
</protein>
<name>A0A2P2QIK7_RHIMU</name>
<feature type="chain" id="PRO_5015122129" evidence="1">
    <location>
        <begin position="18"/>
        <end position="41"/>
    </location>
</feature>
<accession>A0A2P2QIK7</accession>
<proteinExistence type="predicted"/>
<feature type="signal peptide" evidence="1">
    <location>
        <begin position="1"/>
        <end position="17"/>
    </location>
</feature>
<sequence length="41" mass="4587">MVFFLVRLFPIISMSHGKNDVDLDACVSFKALRLLTVAGFD</sequence>
<dbReference type="EMBL" id="GGEC01086354">
    <property type="protein sequence ID" value="MBX66838.1"/>
    <property type="molecule type" value="Transcribed_RNA"/>
</dbReference>